<dbReference type="EMBL" id="CM003603">
    <property type="protein sequence ID" value="KYP76630.1"/>
    <property type="molecule type" value="Genomic_DNA"/>
</dbReference>
<evidence type="ECO:0000313" key="2">
    <source>
        <dbReference type="Proteomes" id="UP000075243"/>
    </source>
</evidence>
<proteinExistence type="predicted"/>
<protein>
    <submittedName>
        <fullName evidence="1">Copia protein</fullName>
    </submittedName>
</protein>
<accession>A0A151UBD3</accession>
<dbReference type="STRING" id="3821.A0A151UBD3"/>
<dbReference type="Proteomes" id="UP000075243">
    <property type="component" value="Chromosome 1"/>
</dbReference>
<name>A0A151UBD3_CAJCA</name>
<dbReference type="CDD" id="cd09272">
    <property type="entry name" value="RNase_HI_RT_Ty1"/>
    <property type="match status" value="1"/>
</dbReference>
<keyword evidence="2" id="KW-1185">Reference proteome</keyword>
<reference evidence="1 2" key="1">
    <citation type="journal article" date="2012" name="Nat. Biotechnol.">
        <title>Draft genome sequence of pigeonpea (Cajanus cajan), an orphan legume crop of resource-poor farmers.</title>
        <authorList>
            <person name="Varshney R.K."/>
            <person name="Chen W."/>
            <person name="Li Y."/>
            <person name="Bharti A.K."/>
            <person name="Saxena R.K."/>
            <person name="Schlueter J.A."/>
            <person name="Donoghue M.T."/>
            <person name="Azam S."/>
            <person name="Fan G."/>
            <person name="Whaley A.M."/>
            <person name="Farmer A.D."/>
            <person name="Sheridan J."/>
            <person name="Iwata A."/>
            <person name="Tuteja R."/>
            <person name="Penmetsa R.V."/>
            <person name="Wu W."/>
            <person name="Upadhyaya H.D."/>
            <person name="Yang S.P."/>
            <person name="Shah T."/>
            <person name="Saxena K.B."/>
            <person name="Michael T."/>
            <person name="McCombie W.R."/>
            <person name="Yang B."/>
            <person name="Zhang G."/>
            <person name="Yang H."/>
            <person name="Wang J."/>
            <person name="Spillane C."/>
            <person name="Cook D.R."/>
            <person name="May G.D."/>
            <person name="Xu X."/>
            <person name="Jackson S.A."/>
        </authorList>
    </citation>
    <scope>NUCLEOTIDE SEQUENCE [LARGE SCALE GENOMIC DNA]</scope>
    <source>
        <strain evidence="2">cv. Asha</strain>
    </source>
</reference>
<dbReference type="AlphaFoldDB" id="A0A151UBD3"/>
<sequence length="122" mass="13764">MTNVKRILKHLRGTIDVGLWFPKGVSLSLVGYFNSDYAGCKLDRKSTSVTCHLLRSALVSWHSKKKAYVTLSTDETEYIASGSYCAQLLWTNQQLMDYGVRLDNIPLRCDNTSAINLTKNPF</sequence>
<gene>
    <name evidence="1" type="ORF">KK1_020881</name>
</gene>
<dbReference type="PANTHER" id="PTHR11439:SF483">
    <property type="entry name" value="PEPTIDE SYNTHASE GLIP-LIKE, PUTATIVE (AFU_ORTHOLOGUE AFUA_3G12920)-RELATED"/>
    <property type="match status" value="1"/>
</dbReference>
<dbReference type="PANTHER" id="PTHR11439">
    <property type="entry name" value="GAG-POL-RELATED RETROTRANSPOSON"/>
    <property type="match status" value="1"/>
</dbReference>
<evidence type="ECO:0000313" key="1">
    <source>
        <dbReference type="EMBL" id="KYP76630.1"/>
    </source>
</evidence>
<organism evidence="1 2">
    <name type="scientific">Cajanus cajan</name>
    <name type="common">Pigeon pea</name>
    <name type="synonym">Cajanus indicus</name>
    <dbReference type="NCBI Taxonomy" id="3821"/>
    <lineage>
        <taxon>Eukaryota</taxon>
        <taxon>Viridiplantae</taxon>
        <taxon>Streptophyta</taxon>
        <taxon>Embryophyta</taxon>
        <taxon>Tracheophyta</taxon>
        <taxon>Spermatophyta</taxon>
        <taxon>Magnoliopsida</taxon>
        <taxon>eudicotyledons</taxon>
        <taxon>Gunneridae</taxon>
        <taxon>Pentapetalae</taxon>
        <taxon>rosids</taxon>
        <taxon>fabids</taxon>
        <taxon>Fabales</taxon>
        <taxon>Fabaceae</taxon>
        <taxon>Papilionoideae</taxon>
        <taxon>50 kb inversion clade</taxon>
        <taxon>NPAAA clade</taxon>
        <taxon>indigoferoid/millettioid clade</taxon>
        <taxon>Phaseoleae</taxon>
        <taxon>Cajanus</taxon>
    </lineage>
</organism>
<dbReference type="Gramene" id="C.cajan_20277.t">
    <property type="protein sequence ID" value="C.cajan_20277.t.cds1"/>
    <property type="gene ID" value="C.cajan_20277"/>
</dbReference>